<dbReference type="STRING" id="1071679.BG57_02595"/>
<dbReference type="PROSITE" id="PS51934">
    <property type="entry name" value="LRAT"/>
    <property type="match status" value="1"/>
</dbReference>
<organism evidence="6 7">
    <name type="scientific">Caballeronia grimmiae</name>
    <dbReference type="NCBI Taxonomy" id="1071679"/>
    <lineage>
        <taxon>Bacteria</taxon>
        <taxon>Pseudomonadati</taxon>
        <taxon>Pseudomonadota</taxon>
        <taxon>Betaproteobacteria</taxon>
        <taxon>Burkholderiales</taxon>
        <taxon>Burkholderiaceae</taxon>
        <taxon>Caballeronia</taxon>
    </lineage>
</organism>
<dbReference type="EMBL" id="BMEG01000002">
    <property type="protein sequence ID" value="GGD64197.1"/>
    <property type="molecule type" value="Genomic_DNA"/>
</dbReference>
<evidence type="ECO:0000313" key="5">
    <source>
        <dbReference type="EMBL" id="GGD64197.1"/>
    </source>
</evidence>
<dbReference type="Pfam" id="PF04970">
    <property type="entry name" value="LRAT"/>
    <property type="match status" value="1"/>
</dbReference>
<comment type="caution">
    <text evidence="6">The sequence shown here is derived from an EMBL/GenBank/DDBJ whole genome shotgun (WGS) entry which is preliminary data.</text>
</comment>
<evidence type="ECO:0000313" key="7">
    <source>
        <dbReference type="Proteomes" id="UP000027439"/>
    </source>
</evidence>
<reference evidence="6 7" key="2">
    <citation type="submission" date="2014-03" db="EMBL/GenBank/DDBJ databases">
        <title>Draft Genome Sequences of Four Burkholderia Strains.</title>
        <authorList>
            <person name="Liu X.Y."/>
            <person name="Li C.X."/>
            <person name="Xu J.H."/>
        </authorList>
    </citation>
    <scope>NUCLEOTIDE SEQUENCE [LARGE SCALE GENOMIC DNA]</scope>
    <source>
        <strain evidence="6 7">R27</strain>
    </source>
</reference>
<dbReference type="Proteomes" id="UP000597138">
    <property type="component" value="Unassembled WGS sequence"/>
</dbReference>
<evidence type="ECO:0000259" key="4">
    <source>
        <dbReference type="PROSITE" id="PS51934"/>
    </source>
</evidence>
<dbReference type="Gene3D" id="3.90.1720.10">
    <property type="entry name" value="endopeptidase domain like (from Nostoc punctiforme)"/>
    <property type="match status" value="1"/>
</dbReference>
<dbReference type="PANTHER" id="PTHR13943:SF77">
    <property type="entry name" value="LRAT DOMAIN-CONTAINING PROTEIN"/>
    <property type="match status" value="1"/>
</dbReference>
<dbReference type="GO" id="GO:0008970">
    <property type="term" value="F:phospholipase A1 activity"/>
    <property type="evidence" value="ECO:0007669"/>
    <property type="project" value="TreeGrafter"/>
</dbReference>
<accession>A0A069P325</accession>
<dbReference type="PANTHER" id="PTHR13943">
    <property type="entry name" value="HRAS-LIKE SUPPRESSOR - RELATED"/>
    <property type="match status" value="1"/>
</dbReference>
<dbReference type="GO" id="GO:0070292">
    <property type="term" value="P:N-acylphosphatidylethanolamine metabolic process"/>
    <property type="evidence" value="ECO:0007669"/>
    <property type="project" value="TreeGrafter"/>
</dbReference>
<dbReference type="OrthoDB" id="9812095at2"/>
<dbReference type="AlphaFoldDB" id="A0A069P325"/>
<gene>
    <name evidence="6" type="ORF">BG57_02595</name>
    <name evidence="5" type="ORF">GCM10010985_17840</name>
</gene>
<dbReference type="Proteomes" id="UP000027439">
    <property type="component" value="Unassembled WGS sequence"/>
</dbReference>
<dbReference type="GO" id="GO:0016410">
    <property type="term" value="F:N-acyltransferase activity"/>
    <property type="evidence" value="ECO:0007669"/>
    <property type="project" value="TreeGrafter"/>
</dbReference>
<evidence type="ECO:0000256" key="2">
    <source>
        <dbReference type="ARBA" id="ARBA00022801"/>
    </source>
</evidence>
<dbReference type="GO" id="GO:0005737">
    <property type="term" value="C:cytoplasm"/>
    <property type="evidence" value="ECO:0007669"/>
    <property type="project" value="TreeGrafter"/>
</dbReference>
<dbReference type="RefSeq" id="WP_035963680.1">
    <property type="nucleotide sequence ID" value="NZ_BMEG01000002.1"/>
</dbReference>
<dbReference type="InterPro" id="IPR007053">
    <property type="entry name" value="LRAT_dom"/>
</dbReference>
<proteinExistence type="predicted"/>
<evidence type="ECO:0000313" key="8">
    <source>
        <dbReference type="Proteomes" id="UP000597138"/>
    </source>
</evidence>
<name>A0A069P325_9BURK</name>
<feature type="domain" description="LRAT" evidence="4">
    <location>
        <begin position="24"/>
        <end position="124"/>
    </location>
</feature>
<keyword evidence="2" id="KW-0378">Hydrolase</keyword>
<dbReference type="InterPro" id="IPR051496">
    <property type="entry name" value="H-rev107_PLA/AT"/>
</dbReference>
<protein>
    <submittedName>
        <fullName evidence="6">NC domain protein</fullName>
    </submittedName>
</protein>
<keyword evidence="8" id="KW-1185">Reference proteome</keyword>
<dbReference type="eggNOG" id="COG1842">
    <property type="taxonomic scope" value="Bacteria"/>
</dbReference>
<keyword evidence="3" id="KW-0443">Lipid metabolism</keyword>
<evidence type="ECO:0000256" key="3">
    <source>
        <dbReference type="ARBA" id="ARBA00023098"/>
    </source>
</evidence>
<sequence>MSSSETSGSFDETAAEHGFSLGAEVVTRRSGYEHHGIYAGNGMVIHYAGFAKSLHRGPIEEVTLAQFAGGYGVTMRQHAAARFIGMEAVRRARSRLGEDRYRLLTNNCEHFVSWCLFGEARSSQVRACLVHPGVALDALKGLLKAYVSAERRRRASAFANSGLNTSLAM</sequence>
<keyword evidence="1" id="KW-0808">Transferase</keyword>
<reference evidence="8" key="3">
    <citation type="journal article" date="2019" name="Int. J. Syst. Evol. Microbiol.">
        <title>The Global Catalogue of Microorganisms (GCM) 10K type strain sequencing project: providing services to taxonomists for standard genome sequencing and annotation.</title>
        <authorList>
            <consortium name="The Broad Institute Genomics Platform"/>
            <consortium name="The Broad Institute Genome Sequencing Center for Infectious Disease"/>
            <person name="Wu L."/>
            <person name="Ma J."/>
        </authorList>
    </citation>
    <scope>NUCLEOTIDE SEQUENCE [LARGE SCALE GENOMIC DNA]</scope>
    <source>
        <strain evidence="8">CGMCC 1.11013</strain>
    </source>
</reference>
<evidence type="ECO:0000256" key="1">
    <source>
        <dbReference type="ARBA" id="ARBA00022679"/>
    </source>
</evidence>
<reference evidence="5" key="1">
    <citation type="journal article" date="2014" name="Int. J. Syst. Evol. Microbiol.">
        <title>Complete genome of a new Firmicutes species belonging to the dominant human colonic microbiota ('Ruminococcus bicirculans') reveals two chromosomes and a selective capacity to utilize plant glucans.</title>
        <authorList>
            <consortium name="NISC Comparative Sequencing Program"/>
            <person name="Wegmann U."/>
            <person name="Louis P."/>
            <person name="Goesmann A."/>
            <person name="Henrissat B."/>
            <person name="Duncan S.H."/>
            <person name="Flint H.J."/>
        </authorList>
    </citation>
    <scope>NUCLEOTIDE SEQUENCE</scope>
    <source>
        <strain evidence="5">CGMCC 1.11013</strain>
    </source>
</reference>
<dbReference type="EMBL" id="JFHE01000010">
    <property type="protein sequence ID" value="KDR34857.1"/>
    <property type="molecule type" value="Genomic_DNA"/>
</dbReference>
<reference evidence="5" key="4">
    <citation type="submission" date="2024-05" db="EMBL/GenBank/DDBJ databases">
        <authorList>
            <person name="Sun Q."/>
            <person name="Zhou Y."/>
        </authorList>
    </citation>
    <scope>NUCLEOTIDE SEQUENCE</scope>
    <source>
        <strain evidence="5">CGMCC 1.11013</strain>
    </source>
</reference>
<dbReference type="GO" id="GO:0004623">
    <property type="term" value="F:phospholipase A2 activity"/>
    <property type="evidence" value="ECO:0007669"/>
    <property type="project" value="TreeGrafter"/>
</dbReference>
<evidence type="ECO:0000313" key="6">
    <source>
        <dbReference type="EMBL" id="KDR34857.1"/>
    </source>
</evidence>